<gene>
    <name evidence="2" type="ORF">CPJCM30710_01560</name>
</gene>
<keyword evidence="1" id="KW-1133">Transmembrane helix</keyword>
<feature type="transmembrane region" description="Helical" evidence="1">
    <location>
        <begin position="21"/>
        <end position="42"/>
    </location>
</feature>
<dbReference type="AlphaFoldDB" id="A0A919RXY0"/>
<evidence type="ECO:0000256" key="1">
    <source>
        <dbReference type="SAM" id="Phobius"/>
    </source>
</evidence>
<dbReference type="RefSeq" id="WP_212902248.1">
    <property type="nucleotide sequence ID" value="NZ_BOPZ01000001.1"/>
</dbReference>
<keyword evidence="3" id="KW-1185">Reference proteome</keyword>
<keyword evidence="1" id="KW-0472">Membrane</keyword>
<accession>A0A919RXY0</accession>
<dbReference type="Proteomes" id="UP000679179">
    <property type="component" value="Unassembled WGS sequence"/>
</dbReference>
<dbReference type="EMBL" id="BOPZ01000001">
    <property type="protein sequence ID" value="GIM27490.1"/>
    <property type="molecule type" value="Genomic_DNA"/>
</dbReference>
<proteinExistence type="predicted"/>
<keyword evidence="1" id="KW-0812">Transmembrane</keyword>
<evidence type="ECO:0000313" key="3">
    <source>
        <dbReference type="Proteomes" id="UP000679179"/>
    </source>
</evidence>
<protein>
    <submittedName>
        <fullName evidence="2">Uncharacterized protein</fullName>
    </submittedName>
</protein>
<sequence>MSEKRETSLKLKRRKRRKQRIRRLFIITLSLALLFILIRASYINSKCKDLYYATDYYMTSKISNSQKLLRVKTMKLLFSDGKTAIVEVYGMQGKTPHDNKTYKAYFKRNNTADSWKLDKIYDTPTKEFSETSEN</sequence>
<comment type="caution">
    <text evidence="2">The sequence shown here is derived from an EMBL/GenBank/DDBJ whole genome shotgun (WGS) entry which is preliminary data.</text>
</comment>
<reference evidence="2" key="1">
    <citation type="submission" date="2021-03" db="EMBL/GenBank/DDBJ databases">
        <title>Taxonomic study of Clostridium polyendosporum from meadow-gley soil under rice.</title>
        <authorList>
            <person name="Kobayashi H."/>
            <person name="Tanizawa Y."/>
            <person name="Yagura M."/>
        </authorList>
    </citation>
    <scope>NUCLEOTIDE SEQUENCE</scope>
    <source>
        <strain evidence="2">JCM 30710</strain>
    </source>
</reference>
<organism evidence="2 3">
    <name type="scientific">Clostridium polyendosporum</name>
    <dbReference type="NCBI Taxonomy" id="69208"/>
    <lineage>
        <taxon>Bacteria</taxon>
        <taxon>Bacillati</taxon>
        <taxon>Bacillota</taxon>
        <taxon>Clostridia</taxon>
        <taxon>Eubacteriales</taxon>
        <taxon>Clostridiaceae</taxon>
        <taxon>Clostridium</taxon>
    </lineage>
</organism>
<evidence type="ECO:0000313" key="2">
    <source>
        <dbReference type="EMBL" id="GIM27490.1"/>
    </source>
</evidence>
<name>A0A919RXY0_9CLOT</name>